<dbReference type="RefSeq" id="WP_034350345.1">
    <property type="nucleotide sequence ID" value="NZ_BBJZ01000034.1"/>
</dbReference>
<keyword evidence="1" id="KW-0175">Coiled coil</keyword>
<name>A0A8B4RZ89_COMTE</name>
<keyword evidence="2" id="KW-0969">Cilium</keyword>
<organism evidence="2 3">
    <name type="scientific">Comamonas testosteroni</name>
    <name type="common">Pseudomonas testosteroni</name>
    <dbReference type="NCBI Taxonomy" id="285"/>
    <lineage>
        <taxon>Bacteria</taxon>
        <taxon>Pseudomonadati</taxon>
        <taxon>Pseudomonadota</taxon>
        <taxon>Betaproteobacteria</taxon>
        <taxon>Burkholderiales</taxon>
        <taxon>Comamonadaceae</taxon>
        <taxon>Comamonas</taxon>
    </lineage>
</organism>
<dbReference type="AlphaFoldDB" id="A0A8B4RZ89"/>
<evidence type="ECO:0000256" key="1">
    <source>
        <dbReference type="SAM" id="Coils"/>
    </source>
</evidence>
<sequence>MSLPVVALAQYVEVLDQRAQQSMAEAARARALLVKTQSQLERLHSMAHSAGVKKLHGNVALYANAAGFRSGLMDMAGQCKDVCGVQQLEYAQASAHMQAALRQHDSMQSVLERARADMAQLAQRKAQNAMDELAGQAWQRQARQQAAGNR</sequence>
<dbReference type="Gene3D" id="1.10.287.1700">
    <property type="match status" value="1"/>
</dbReference>
<dbReference type="Proteomes" id="UP000255070">
    <property type="component" value="Unassembled WGS sequence"/>
</dbReference>
<accession>A0A8B4RZ89</accession>
<dbReference type="GeneID" id="63996291"/>
<proteinExistence type="predicted"/>
<keyword evidence="2" id="KW-0966">Cell projection</keyword>
<protein>
    <submittedName>
        <fullName evidence="2">Flagellar FliJ protein</fullName>
    </submittedName>
</protein>
<dbReference type="InterPro" id="IPR053716">
    <property type="entry name" value="Flag_assembly_chemotaxis_eff"/>
</dbReference>
<feature type="coiled-coil region" evidence="1">
    <location>
        <begin position="97"/>
        <end position="124"/>
    </location>
</feature>
<dbReference type="EMBL" id="UFXL01000001">
    <property type="protein sequence ID" value="SUY73521.1"/>
    <property type="molecule type" value="Genomic_DNA"/>
</dbReference>
<gene>
    <name evidence="2" type="ORF">NCTC10698_00204</name>
</gene>
<reference evidence="2 3" key="1">
    <citation type="submission" date="2018-06" db="EMBL/GenBank/DDBJ databases">
        <authorList>
            <consortium name="Pathogen Informatics"/>
            <person name="Doyle S."/>
        </authorList>
    </citation>
    <scope>NUCLEOTIDE SEQUENCE [LARGE SCALE GENOMIC DNA]</scope>
    <source>
        <strain evidence="2 3">NCTC10698</strain>
    </source>
</reference>
<keyword evidence="3" id="KW-1185">Reference proteome</keyword>
<comment type="caution">
    <text evidence="2">The sequence shown here is derived from an EMBL/GenBank/DDBJ whole genome shotgun (WGS) entry which is preliminary data.</text>
</comment>
<keyword evidence="2" id="KW-0282">Flagellum</keyword>
<evidence type="ECO:0000313" key="3">
    <source>
        <dbReference type="Proteomes" id="UP000255070"/>
    </source>
</evidence>
<evidence type="ECO:0000313" key="2">
    <source>
        <dbReference type="EMBL" id="SUY73521.1"/>
    </source>
</evidence>